<dbReference type="InterPro" id="IPR050406">
    <property type="entry name" value="FGGY_Carb_Kinase"/>
</dbReference>
<dbReference type="InterPro" id="IPR043129">
    <property type="entry name" value="ATPase_NBD"/>
</dbReference>
<dbReference type="SUPFAM" id="SSF53067">
    <property type="entry name" value="Actin-like ATPase domain"/>
    <property type="match status" value="1"/>
</dbReference>
<organism evidence="6 7">
    <name type="scientific">Povalibacter uvarum</name>
    <dbReference type="NCBI Taxonomy" id="732238"/>
    <lineage>
        <taxon>Bacteria</taxon>
        <taxon>Pseudomonadati</taxon>
        <taxon>Pseudomonadota</taxon>
        <taxon>Gammaproteobacteria</taxon>
        <taxon>Steroidobacterales</taxon>
        <taxon>Steroidobacteraceae</taxon>
        <taxon>Povalibacter</taxon>
    </lineage>
</organism>
<dbReference type="GO" id="GO:0005975">
    <property type="term" value="P:carbohydrate metabolic process"/>
    <property type="evidence" value="ECO:0007669"/>
    <property type="project" value="InterPro"/>
</dbReference>
<gene>
    <name evidence="6" type="ORF">HNQ60_004349</name>
</gene>
<dbReference type="RefSeq" id="WP_184334828.1">
    <property type="nucleotide sequence ID" value="NZ_JACHHZ010000005.1"/>
</dbReference>
<dbReference type="Proteomes" id="UP000588068">
    <property type="component" value="Unassembled WGS sequence"/>
</dbReference>
<comment type="caution">
    <text evidence="6">The sequence shown here is derived from an EMBL/GenBank/DDBJ whole genome shotgun (WGS) entry which is preliminary data.</text>
</comment>
<dbReference type="Pfam" id="PF21546">
    <property type="entry name" value="FGGY_C_2"/>
    <property type="match status" value="1"/>
</dbReference>
<evidence type="ECO:0000313" key="7">
    <source>
        <dbReference type="Proteomes" id="UP000588068"/>
    </source>
</evidence>
<evidence type="ECO:0000259" key="4">
    <source>
        <dbReference type="Pfam" id="PF00370"/>
    </source>
</evidence>
<dbReference type="PANTHER" id="PTHR43095">
    <property type="entry name" value="SUGAR KINASE"/>
    <property type="match status" value="1"/>
</dbReference>
<evidence type="ECO:0000256" key="3">
    <source>
        <dbReference type="ARBA" id="ARBA00022777"/>
    </source>
</evidence>
<evidence type="ECO:0000313" key="6">
    <source>
        <dbReference type="EMBL" id="MBB6095459.1"/>
    </source>
</evidence>
<keyword evidence="7" id="KW-1185">Reference proteome</keyword>
<dbReference type="InterPro" id="IPR049382">
    <property type="entry name" value="FGGY_C_2"/>
</dbReference>
<keyword evidence="2" id="KW-0808">Transferase</keyword>
<dbReference type="EMBL" id="JACHHZ010000005">
    <property type="protein sequence ID" value="MBB6095459.1"/>
    <property type="molecule type" value="Genomic_DNA"/>
</dbReference>
<evidence type="ECO:0000256" key="2">
    <source>
        <dbReference type="ARBA" id="ARBA00022679"/>
    </source>
</evidence>
<keyword evidence="3 6" id="KW-0418">Kinase</keyword>
<dbReference type="PANTHER" id="PTHR43095:SF5">
    <property type="entry name" value="XYLULOSE KINASE"/>
    <property type="match status" value="1"/>
</dbReference>
<protein>
    <submittedName>
        <fullName evidence="6">Sugar (Pentulose or hexulose) kinase</fullName>
    </submittedName>
</protein>
<feature type="domain" description="Carbohydrate kinase FGGY N-terminal" evidence="4">
    <location>
        <begin position="5"/>
        <end position="237"/>
    </location>
</feature>
<dbReference type="Gene3D" id="3.30.420.40">
    <property type="match status" value="2"/>
</dbReference>
<sequence>MPTFIAIIDIGKTHSKLSFIDAATGREASSHKHANASIDSAIGRQLDVAGIERWLIERFRSAPETAHVAALVPIAHGATAVLVDANGDVVAAPDYEDPRFEQINDAYARERDPFVETLSPALPLGLNLARQLFYLKHRQAEAYDRARHVLLYPQYWAWRFSGVMASEATSLGCHTDLWRPHAGQFSALARANGWDRLLPDVLPARQALGTVSESIAVQTGLPRSCRVICGIHDSNASYLQYLIDRPREQPFAVISSGTWTVLMANRGDLSNLDDQRDMLANVDAFGSPVATARFMGGREYEAIAGRAGAATEDDLAAIVKRGAFALPAFAPAGPFAGSKGHLLNASDLTDPQRQALASAYCALLSDLLLDLLGASGDVLVDGPFASNPLFLSLLATWRPQSGVLSRSASGACTRAATYLAGYELPGDDKYAVVRACTIPNLDTYRSTWRRHLPS</sequence>
<accession>A0A841HT29</accession>
<dbReference type="InterPro" id="IPR018484">
    <property type="entry name" value="FGGY_N"/>
</dbReference>
<evidence type="ECO:0000259" key="5">
    <source>
        <dbReference type="Pfam" id="PF21546"/>
    </source>
</evidence>
<name>A0A841HT29_9GAMM</name>
<dbReference type="Pfam" id="PF00370">
    <property type="entry name" value="FGGY_N"/>
    <property type="match status" value="1"/>
</dbReference>
<reference evidence="6 7" key="1">
    <citation type="submission" date="2020-08" db="EMBL/GenBank/DDBJ databases">
        <title>Genomic Encyclopedia of Type Strains, Phase IV (KMG-IV): sequencing the most valuable type-strain genomes for metagenomic binning, comparative biology and taxonomic classification.</title>
        <authorList>
            <person name="Goeker M."/>
        </authorList>
    </citation>
    <scope>NUCLEOTIDE SEQUENCE [LARGE SCALE GENOMIC DNA]</scope>
    <source>
        <strain evidence="6 7">DSM 26723</strain>
    </source>
</reference>
<dbReference type="AlphaFoldDB" id="A0A841HT29"/>
<comment type="similarity">
    <text evidence="1">Belongs to the FGGY kinase family.</text>
</comment>
<proteinExistence type="inferred from homology"/>
<feature type="domain" description="Carbohydrate kinase FGGY C-terminal" evidence="5">
    <location>
        <begin position="248"/>
        <end position="419"/>
    </location>
</feature>
<evidence type="ECO:0000256" key="1">
    <source>
        <dbReference type="ARBA" id="ARBA00009156"/>
    </source>
</evidence>
<dbReference type="GO" id="GO:0016301">
    <property type="term" value="F:kinase activity"/>
    <property type="evidence" value="ECO:0007669"/>
    <property type="project" value="UniProtKB-KW"/>
</dbReference>